<feature type="signal peptide" evidence="2">
    <location>
        <begin position="1"/>
        <end position="27"/>
    </location>
</feature>
<reference evidence="3 4" key="1">
    <citation type="submission" date="2019-10" db="EMBL/GenBank/DDBJ databases">
        <title>Nocardia macrotermitis sp. nov. and Nocardia aurantia sp. nov., isolated from the gut of fungus growing-termite Macrotermes natalensis.</title>
        <authorList>
            <person name="Benndorf R."/>
            <person name="Schwitalla J."/>
            <person name="Martin K."/>
            <person name="De Beer W."/>
            <person name="Kaster A.-K."/>
            <person name="Vollmers J."/>
            <person name="Poulsen M."/>
            <person name="Beemelmanns C."/>
        </authorList>
    </citation>
    <scope>NUCLEOTIDE SEQUENCE [LARGE SCALE GENOMIC DNA]</scope>
    <source>
        <strain evidence="3 4">RB56</strain>
    </source>
</reference>
<dbReference type="PROSITE" id="PS51318">
    <property type="entry name" value="TAT"/>
    <property type="match status" value="1"/>
</dbReference>
<dbReference type="Proteomes" id="UP000431401">
    <property type="component" value="Unassembled WGS sequence"/>
</dbReference>
<gene>
    <name evidence="3" type="ORF">NRB56_31820</name>
</gene>
<accession>A0A7K0DPF3</accession>
<evidence type="ECO:0000256" key="1">
    <source>
        <dbReference type="SAM" id="MobiDB-lite"/>
    </source>
</evidence>
<keyword evidence="2" id="KW-0732">Signal</keyword>
<name>A0A7K0DPF3_9NOCA</name>
<feature type="region of interest" description="Disordered" evidence="1">
    <location>
        <begin position="49"/>
        <end position="70"/>
    </location>
</feature>
<protein>
    <submittedName>
        <fullName evidence="3">Uncharacterized protein</fullName>
    </submittedName>
</protein>
<organism evidence="3 4">
    <name type="scientific">Nocardia aurantia</name>
    <dbReference type="NCBI Taxonomy" id="2585199"/>
    <lineage>
        <taxon>Bacteria</taxon>
        <taxon>Bacillati</taxon>
        <taxon>Actinomycetota</taxon>
        <taxon>Actinomycetes</taxon>
        <taxon>Mycobacteriales</taxon>
        <taxon>Nocardiaceae</taxon>
        <taxon>Nocardia</taxon>
    </lineage>
</organism>
<comment type="caution">
    <text evidence="3">The sequence shown here is derived from an EMBL/GenBank/DDBJ whole genome shotgun (WGS) entry which is preliminary data.</text>
</comment>
<evidence type="ECO:0000256" key="2">
    <source>
        <dbReference type="SAM" id="SignalP"/>
    </source>
</evidence>
<evidence type="ECO:0000313" key="3">
    <source>
        <dbReference type="EMBL" id="MQY27599.1"/>
    </source>
</evidence>
<feature type="chain" id="PRO_5029610112" evidence="2">
    <location>
        <begin position="28"/>
        <end position="181"/>
    </location>
</feature>
<keyword evidence="4" id="KW-1185">Reference proteome</keyword>
<evidence type="ECO:0000313" key="4">
    <source>
        <dbReference type="Proteomes" id="UP000431401"/>
    </source>
</evidence>
<dbReference type="AlphaFoldDB" id="A0A7K0DPF3"/>
<dbReference type="EMBL" id="WEGI01000006">
    <property type="protein sequence ID" value="MQY27599.1"/>
    <property type="molecule type" value="Genomic_DNA"/>
</dbReference>
<sequence length="181" mass="17161">MNQVSRVTALFALAVAASAVTAGTAAAAPFGTDSAVAVADPLVSQTVSAPAAGPVDEHQAQPAAPGGPVDPNAEYTKAFDAIAMAWGTDSTMGRVIGSGIGAVVGCGLGAVTAGSLVVAVPVLTPVMAIGGCVVGAGTAGFLGGTIGSIVTGAGPLADAAGQQYANLHSKGLIAQPLPDAQ</sequence>
<dbReference type="InterPro" id="IPR006311">
    <property type="entry name" value="TAT_signal"/>
</dbReference>
<proteinExistence type="predicted"/>